<dbReference type="EMBL" id="JAPFQI010000014">
    <property type="protein sequence ID" value="MCW8087132.1"/>
    <property type="molecule type" value="Genomic_DNA"/>
</dbReference>
<keyword evidence="7" id="KW-1185">Reference proteome</keyword>
<dbReference type="RefSeq" id="WP_301591289.1">
    <property type="nucleotide sequence ID" value="NZ_JAPFQI010000014.1"/>
</dbReference>
<sequence length="318" mass="34484">MLKNPTICFAHVAYQCGARWEARGAPHPFFEVRSLPELEARIGEADVLVVSGLWRNTLPAMAPKLRFVQSLSAGTDQYDRDVFRQRKIRLASAAGANAAAVSEHALSLLLGITRNLFTARDDQHRTHWSGMKSDFAVREDELAGKTAVVVGMGRIGGRLIRLLKALDMTVIGIRANPSAGKEGADEVHALSALPEILPRADAVLLVCPLTAETTGLINPRTLGEMKQGAILVNCARGKVVEEEALLAALESGQLSAAGLDVTVEEPLPTPSPLWSHPRVFLTPHTAGETRKYEDNVLDLMEENLRRLRAGQDLVNAVV</sequence>
<feature type="domain" description="D-isomer specific 2-hydroxyacid dehydrogenase catalytic" evidence="4">
    <location>
        <begin position="37"/>
        <end position="317"/>
    </location>
</feature>
<dbReference type="CDD" id="cd05300">
    <property type="entry name" value="2-Hacid_dh_1"/>
    <property type="match status" value="1"/>
</dbReference>
<evidence type="ECO:0000256" key="1">
    <source>
        <dbReference type="ARBA" id="ARBA00023002"/>
    </source>
</evidence>
<dbReference type="InterPro" id="IPR006139">
    <property type="entry name" value="D-isomer_2_OHA_DH_cat_dom"/>
</dbReference>
<dbReference type="Pfam" id="PF02826">
    <property type="entry name" value="2-Hacid_dh_C"/>
    <property type="match status" value="1"/>
</dbReference>
<keyword evidence="2" id="KW-0520">NAD</keyword>
<gene>
    <name evidence="6" type="ORF">OF850_15980</name>
</gene>
<evidence type="ECO:0000256" key="3">
    <source>
        <dbReference type="RuleBase" id="RU003719"/>
    </source>
</evidence>
<organism evidence="6 7">
    <name type="scientific">Sabulicella glaciei</name>
    <dbReference type="NCBI Taxonomy" id="2984948"/>
    <lineage>
        <taxon>Bacteria</taxon>
        <taxon>Pseudomonadati</taxon>
        <taxon>Pseudomonadota</taxon>
        <taxon>Alphaproteobacteria</taxon>
        <taxon>Acetobacterales</taxon>
        <taxon>Acetobacteraceae</taxon>
        <taxon>Sabulicella</taxon>
    </lineage>
</organism>
<evidence type="ECO:0000259" key="4">
    <source>
        <dbReference type="Pfam" id="PF00389"/>
    </source>
</evidence>
<dbReference type="PANTHER" id="PTHR43333">
    <property type="entry name" value="2-HACID_DH_C DOMAIN-CONTAINING PROTEIN"/>
    <property type="match status" value="1"/>
</dbReference>
<reference evidence="6 7" key="1">
    <citation type="submission" date="2022-10" db="EMBL/GenBank/DDBJ databases">
        <title>Roseococcus glaciei nov., sp. nov., isolated from glacier.</title>
        <authorList>
            <person name="Liu Q."/>
            <person name="Xin Y.-H."/>
        </authorList>
    </citation>
    <scope>NUCLEOTIDE SEQUENCE [LARGE SCALE GENOMIC DNA]</scope>
    <source>
        <strain evidence="6 7">MDT2-1-1</strain>
    </source>
</reference>
<comment type="caution">
    <text evidence="6">The sequence shown here is derived from an EMBL/GenBank/DDBJ whole genome shotgun (WGS) entry which is preliminary data.</text>
</comment>
<evidence type="ECO:0000259" key="5">
    <source>
        <dbReference type="Pfam" id="PF02826"/>
    </source>
</evidence>
<name>A0ABT3NY91_9PROT</name>
<dbReference type="PANTHER" id="PTHR43333:SF1">
    <property type="entry name" value="D-ISOMER SPECIFIC 2-HYDROXYACID DEHYDROGENASE NAD-BINDING DOMAIN-CONTAINING PROTEIN"/>
    <property type="match status" value="1"/>
</dbReference>
<dbReference type="Proteomes" id="UP001526430">
    <property type="component" value="Unassembled WGS sequence"/>
</dbReference>
<dbReference type="InterPro" id="IPR036291">
    <property type="entry name" value="NAD(P)-bd_dom_sf"/>
</dbReference>
<dbReference type="PROSITE" id="PS00671">
    <property type="entry name" value="D_2_HYDROXYACID_DH_3"/>
    <property type="match status" value="1"/>
</dbReference>
<evidence type="ECO:0000313" key="7">
    <source>
        <dbReference type="Proteomes" id="UP001526430"/>
    </source>
</evidence>
<proteinExistence type="inferred from homology"/>
<keyword evidence="1 3" id="KW-0560">Oxidoreductase</keyword>
<dbReference type="InterPro" id="IPR006140">
    <property type="entry name" value="D-isomer_DH_NAD-bd"/>
</dbReference>
<evidence type="ECO:0000256" key="2">
    <source>
        <dbReference type="ARBA" id="ARBA00023027"/>
    </source>
</evidence>
<protein>
    <submittedName>
        <fullName evidence="6">D-2-hydroxyacid dehydrogenase</fullName>
    </submittedName>
</protein>
<dbReference type="Pfam" id="PF00389">
    <property type="entry name" value="2-Hacid_dh"/>
    <property type="match status" value="1"/>
</dbReference>
<evidence type="ECO:0000313" key="6">
    <source>
        <dbReference type="EMBL" id="MCW8087132.1"/>
    </source>
</evidence>
<comment type="similarity">
    <text evidence="3">Belongs to the D-isomer specific 2-hydroxyacid dehydrogenase family.</text>
</comment>
<dbReference type="Gene3D" id="3.40.50.720">
    <property type="entry name" value="NAD(P)-binding Rossmann-like Domain"/>
    <property type="match status" value="2"/>
</dbReference>
<dbReference type="InterPro" id="IPR029753">
    <property type="entry name" value="D-isomer_DH_CS"/>
</dbReference>
<feature type="domain" description="D-isomer specific 2-hydroxyacid dehydrogenase NAD-binding" evidence="5">
    <location>
        <begin position="106"/>
        <end position="286"/>
    </location>
</feature>
<dbReference type="SUPFAM" id="SSF52283">
    <property type="entry name" value="Formate/glycerate dehydrogenase catalytic domain-like"/>
    <property type="match status" value="1"/>
</dbReference>
<dbReference type="SUPFAM" id="SSF51735">
    <property type="entry name" value="NAD(P)-binding Rossmann-fold domains"/>
    <property type="match status" value="1"/>
</dbReference>
<accession>A0ABT3NY91</accession>